<evidence type="ECO:0000313" key="2">
    <source>
        <dbReference type="EMBL" id="PWZ01893.1"/>
    </source>
</evidence>
<name>A0A317XVP5_9BASI</name>
<dbReference type="PANTHER" id="PTHR35020:SF2">
    <property type="entry name" value="N-ACETYLGLUCOSAMINE-INDUCED PROTEIN 1"/>
    <property type="match status" value="1"/>
</dbReference>
<evidence type="ECO:0000256" key="1">
    <source>
        <dbReference type="SAM" id="MobiDB-lite"/>
    </source>
</evidence>
<dbReference type="InterPro" id="IPR022036">
    <property type="entry name" value="DUF3605"/>
</dbReference>
<protein>
    <submittedName>
        <fullName evidence="2">Uncharacterized protein</fullName>
    </submittedName>
</protein>
<reference evidence="2 3" key="1">
    <citation type="journal article" date="2018" name="Mol. Biol. Evol.">
        <title>Broad Genomic Sampling Reveals a Smut Pathogenic Ancestry of the Fungal Clade Ustilaginomycotina.</title>
        <authorList>
            <person name="Kijpornyongpan T."/>
            <person name="Mondo S.J."/>
            <person name="Barry K."/>
            <person name="Sandor L."/>
            <person name="Lee J."/>
            <person name="Lipzen A."/>
            <person name="Pangilinan J."/>
            <person name="LaButti K."/>
            <person name="Hainaut M."/>
            <person name="Henrissat B."/>
            <person name="Grigoriev I.V."/>
            <person name="Spatafora J.W."/>
            <person name="Aime M.C."/>
        </authorList>
    </citation>
    <scope>NUCLEOTIDE SEQUENCE [LARGE SCALE GENOMIC DNA]</scope>
    <source>
        <strain evidence="2 3">MCA 3645</strain>
    </source>
</reference>
<dbReference type="GO" id="GO:0005737">
    <property type="term" value="C:cytoplasm"/>
    <property type="evidence" value="ECO:0007669"/>
    <property type="project" value="TreeGrafter"/>
</dbReference>
<gene>
    <name evidence="2" type="ORF">BCV70DRAFT_198174</name>
</gene>
<dbReference type="Pfam" id="PF12239">
    <property type="entry name" value="DUF3605"/>
    <property type="match status" value="1"/>
</dbReference>
<proteinExistence type="predicted"/>
<dbReference type="Proteomes" id="UP000246740">
    <property type="component" value="Unassembled WGS sequence"/>
</dbReference>
<dbReference type="GO" id="GO:0006044">
    <property type="term" value="P:N-acetylglucosamine metabolic process"/>
    <property type="evidence" value="ECO:0007669"/>
    <property type="project" value="TreeGrafter"/>
</dbReference>
<dbReference type="InParanoid" id="A0A317XVP5"/>
<sequence length="371" mass="40889">MTMESVASSAGSSRGRELFEPPVETRVPGSFHVVRDPSGEAVMSWDYIVKILSEGDLDQLQRHKSCDDGYRAWAPPIKLQYGGLENYIRKTRLGWPAEQYKGPVLPSMLDRPQRDSSIPTGALGGEPTGAKTGAVPAASGACTPNGSRVVETWPEKTLPHPRNPDTVLRCFTGDLQDEDGLTKTILNDWPYGIPADARHWVVWSKLPIIHPVLFQDPDTPFSQDLREELYDCVTGDGVRGFTGFASPPTAQNYTFPRLSSRNGDDDGEEQRIASIAGNVTRARLAAQNSAAEASHANGASPHQPHAAVEITEELASQAHYWAGRHIRQYVERRWPPHLGFQTAWFCNPPGLRTVPGLSHFHVVVRYHGSEN</sequence>
<organism evidence="2 3">
    <name type="scientific">Testicularia cyperi</name>
    <dbReference type="NCBI Taxonomy" id="1882483"/>
    <lineage>
        <taxon>Eukaryota</taxon>
        <taxon>Fungi</taxon>
        <taxon>Dikarya</taxon>
        <taxon>Basidiomycota</taxon>
        <taxon>Ustilaginomycotina</taxon>
        <taxon>Ustilaginomycetes</taxon>
        <taxon>Ustilaginales</taxon>
        <taxon>Anthracoideaceae</taxon>
        <taxon>Testicularia</taxon>
    </lineage>
</organism>
<accession>A0A317XVP5</accession>
<dbReference type="OrthoDB" id="498286at2759"/>
<dbReference type="STRING" id="1882483.A0A317XVP5"/>
<evidence type="ECO:0000313" key="3">
    <source>
        <dbReference type="Proteomes" id="UP000246740"/>
    </source>
</evidence>
<keyword evidence="3" id="KW-1185">Reference proteome</keyword>
<feature type="compositionally biased region" description="Low complexity" evidence="1">
    <location>
        <begin position="1"/>
        <end position="13"/>
    </location>
</feature>
<dbReference type="AlphaFoldDB" id="A0A317XVP5"/>
<feature type="region of interest" description="Disordered" evidence="1">
    <location>
        <begin position="1"/>
        <end position="22"/>
    </location>
</feature>
<feature type="region of interest" description="Disordered" evidence="1">
    <location>
        <begin position="104"/>
        <end position="145"/>
    </location>
</feature>
<dbReference type="EMBL" id="KZ819189">
    <property type="protein sequence ID" value="PWZ01893.1"/>
    <property type="molecule type" value="Genomic_DNA"/>
</dbReference>
<dbReference type="PANTHER" id="PTHR35020">
    <property type="entry name" value="N-ACETYLGLUCOSAMINE-INDUCED PROTEIN 1"/>
    <property type="match status" value="1"/>
</dbReference>